<feature type="transmembrane region" description="Helical" evidence="1">
    <location>
        <begin position="12"/>
        <end position="33"/>
    </location>
</feature>
<evidence type="ECO:0000259" key="2">
    <source>
        <dbReference type="Pfam" id="PF04235"/>
    </source>
</evidence>
<dbReference type="RefSeq" id="WP_344122854.1">
    <property type="nucleotide sequence ID" value="NZ_BAAAOA010000029.1"/>
</dbReference>
<dbReference type="InterPro" id="IPR052529">
    <property type="entry name" value="Bact_Transport_Assoc"/>
</dbReference>
<organism evidence="3 4">
    <name type="scientific">Kocuria aegyptia</name>
    <dbReference type="NCBI Taxonomy" id="330943"/>
    <lineage>
        <taxon>Bacteria</taxon>
        <taxon>Bacillati</taxon>
        <taxon>Actinomycetota</taxon>
        <taxon>Actinomycetes</taxon>
        <taxon>Micrococcales</taxon>
        <taxon>Micrococcaceae</taxon>
        <taxon>Kocuria</taxon>
    </lineage>
</organism>
<dbReference type="Pfam" id="PF04235">
    <property type="entry name" value="DUF418"/>
    <property type="match status" value="1"/>
</dbReference>
<dbReference type="PANTHER" id="PTHR30590:SF2">
    <property type="entry name" value="INNER MEMBRANE PROTEIN"/>
    <property type="match status" value="1"/>
</dbReference>
<name>A0ABN2KS47_9MICC</name>
<dbReference type="InterPro" id="IPR007349">
    <property type="entry name" value="DUF418"/>
</dbReference>
<feature type="transmembrane region" description="Helical" evidence="1">
    <location>
        <begin position="311"/>
        <end position="330"/>
    </location>
</feature>
<feature type="transmembrane region" description="Helical" evidence="1">
    <location>
        <begin position="147"/>
        <end position="170"/>
    </location>
</feature>
<evidence type="ECO:0000313" key="3">
    <source>
        <dbReference type="EMBL" id="GAA1764700.1"/>
    </source>
</evidence>
<keyword evidence="1" id="KW-0472">Membrane</keyword>
<gene>
    <name evidence="3" type="ORF">GCM10009767_24240</name>
</gene>
<protein>
    <submittedName>
        <fullName evidence="3">DUF418 domain-containing protein</fullName>
    </submittedName>
</protein>
<accession>A0ABN2KS47</accession>
<dbReference type="PANTHER" id="PTHR30590">
    <property type="entry name" value="INNER MEMBRANE PROTEIN"/>
    <property type="match status" value="1"/>
</dbReference>
<dbReference type="EMBL" id="BAAAOA010000029">
    <property type="protein sequence ID" value="GAA1764700.1"/>
    <property type="molecule type" value="Genomic_DNA"/>
</dbReference>
<feature type="transmembrane region" description="Helical" evidence="1">
    <location>
        <begin position="242"/>
        <end position="261"/>
    </location>
</feature>
<evidence type="ECO:0000313" key="4">
    <source>
        <dbReference type="Proteomes" id="UP001501204"/>
    </source>
</evidence>
<feature type="transmembrane region" description="Helical" evidence="1">
    <location>
        <begin position="342"/>
        <end position="364"/>
    </location>
</feature>
<keyword evidence="4" id="KW-1185">Reference proteome</keyword>
<dbReference type="Proteomes" id="UP001501204">
    <property type="component" value="Unassembled WGS sequence"/>
</dbReference>
<feature type="transmembrane region" description="Helical" evidence="1">
    <location>
        <begin position="124"/>
        <end position="140"/>
    </location>
</feature>
<feature type="domain" description="DUF418" evidence="2">
    <location>
        <begin position="232"/>
        <end position="380"/>
    </location>
</feature>
<sequence length="393" mass="41626">MPVPPTGPSRVAALDVARGLAILGTLATNIWIFSHPGGFLGYLIDPLAGTVDEVSRLVQALLMAAANGKFLGLLMLLFGIGLAVQHASARRRGRPWPRSYGVRAGVLFLDGLVNYLLIIEFDVLMGYALTGMVVAWLVTTSERVQRVAALLCAAAHVAAIGALTAVLVVVPAGDPARAVSRPNPYADGTWWELVLLRVDAVVLFRAEPVLILGLGVAVFLTGRFLWEAGLFAPEGGRWRRRLMVLGLGAALPLDLGLNVLGGQAGAFLARYTTAPVVATGLLAFVAHLGVRRAGRRPSWAARRLAEVGRTALSCYLLQNLVASALFYGWGAGLAVGASSYRLPVTVLGWLVVCAAVLSFAHLWLRRFPRGPLEEITARVTGARRVPEAAPAGG</sequence>
<proteinExistence type="predicted"/>
<comment type="caution">
    <text evidence="3">The sequence shown here is derived from an EMBL/GenBank/DDBJ whole genome shotgun (WGS) entry which is preliminary data.</text>
</comment>
<feature type="transmembrane region" description="Helical" evidence="1">
    <location>
        <begin position="267"/>
        <end position="290"/>
    </location>
</feature>
<keyword evidence="1" id="KW-1133">Transmembrane helix</keyword>
<feature type="transmembrane region" description="Helical" evidence="1">
    <location>
        <begin position="100"/>
        <end position="118"/>
    </location>
</feature>
<reference evidence="3 4" key="1">
    <citation type="journal article" date="2019" name="Int. J. Syst. Evol. Microbiol.">
        <title>The Global Catalogue of Microorganisms (GCM) 10K type strain sequencing project: providing services to taxonomists for standard genome sequencing and annotation.</title>
        <authorList>
            <consortium name="The Broad Institute Genomics Platform"/>
            <consortium name="The Broad Institute Genome Sequencing Center for Infectious Disease"/>
            <person name="Wu L."/>
            <person name="Ma J."/>
        </authorList>
    </citation>
    <scope>NUCLEOTIDE SEQUENCE [LARGE SCALE GENOMIC DNA]</scope>
    <source>
        <strain evidence="3 4">JCM 14735</strain>
    </source>
</reference>
<evidence type="ECO:0000256" key="1">
    <source>
        <dbReference type="SAM" id="Phobius"/>
    </source>
</evidence>
<keyword evidence="1" id="KW-0812">Transmembrane</keyword>
<feature type="transmembrane region" description="Helical" evidence="1">
    <location>
        <begin position="209"/>
        <end position="230"/>
    </location>
</feature>